<keyword evidence="1" id="KW-0479">Metal-binding</keyword>
<feature type="domain" description="SWIM-type" evidence="2">
    <location>
        <begin position="175"/>
        <end position="216"/>
    </location>
</feature>
<dbReference type="Proteomes" id="UP000694844">
    <property type="component" value="Chromosome 5"/>
</dbReference>
<dbReference type="PROSITE" id="PS50966">
    <property type="entry name" value="ZF_SWIM"/>
    <property type="match status" value="1"/>
</dbReference>
<organism evidence="3 5">
    <name type="scientific">Crassostrea virginica</name>
    <name type="common">Eastern oyster</name>
    <dbReference type="NCBI Taxonomy" id="6565"/>
    <lineage>
        <taxon>Eukaryota</taxon>
        <taxon>Metazoa</taxon>
        <taxon>Spiralia</taxon>
        <taxon>Lophotrochozoa</taxon>
        <taxon>Mollusca</taxon>
        <taxon>Bivalvia</taxon>
        <taxon>Autobranchia</taxon>
        <taxon>Pteriomorphia</taxon>
        <taxon>Ostreida</taxon>
        <taxon>Ostreoidea</taxon>
        <taxon>Ostreidae</taxon>
        <taxon>Crassostrea</taxon>
    </lineage>
</organism>
<accession>A0A8B8B9E2</accession>
<evidence type="ECO:0000313" key="5">
    <source>
        <dbReference type="RefSeq" id="XP_022299773.1"/>
    </source>
</evidence>
<dbReference type="GO" id="GO:0006281">
    <property type="term" value="P:DNA repair"/>
    <property type="evidence" value="ECO:0007669"/>
    <property type="project" value="UniProtKB-ARBA"/>
</dbReference>
<dbReference type="Pfam" id="PF09588">
    <property type="entry name" value="YqaJ"/>
    <property type="match status" value="1"/>
</dbReference>
<evidence type="ECO:0000259" key="2">
    <source>
        <dbReference type="PROSITE" id="PS50966"/>
    </source>
</evidence>
<keyword evidence="1" id="KW-0862">Zinc</keyword>
<gene>
    <name evidence="5" type="primary">LOC111108285</name>
    <name evidence="4" type="synonym">LOC111102992</name>
    <name evidence="6" type="synonym">LOC111138336</name>
</gene>
<dbReference type="SMART" id="SM00959">
    <property type="entry name" value="Rho_N"/>
    <property type="match status" value="1"/>
</dbReference>
<dbReference type="RefSeq" id="XP_022291668.1">
    <property type="nucleotide sequence ID" value="XM_022435960.1"/>
</dbReference>
<name>A0A8B8B9E2_CRAVI</name>
<dbReference type="Proteomes" id="UP000694844">
    <property type="component" value="Chromosome 7"/>
</dbReference>
<dbReference type="InterPro" id="IPR007527">
    <property type="entry name" value="Znf_SWIM"/>
</dbReference>
<dbReference type="InterPro" id="IPR011112">
    <property type="entry name" value="Rho-like_N"/>
</dbReference>
<dbReference type="Proteomes" id="UP000694844">
    <property type="component" value="Chromosome 8"/>
</dbReference>
<dbReference type="KEGG" id="cvn:111138336"/>
<dbReference type="GeneID" id="111108285"/>
<protein>
    <submittedName>
        <fullName evidence="4">Uncharacterized protein LOC111102992</fullName>
    </submittedName>
    <submittedName>
        <fullName evidence="5">Uncharacterized protein LOC111108285</fullName>
    </submittedName>
    <submittedName>
        <fullName evidence="6">Uncharacterized protein LOC111138336</fullName>
    </submittedName>
</protein>
<keyword evidence="1" id="KW-0863">Zinc-finger</keyword>
<dbReference type="GO" id="GO:0006353">
    <property type="term" value="P:DNA-templated transcription termination"/>
    <property type="evidence" value="ECO:0007669"/>
    <property type="project" value="InterPro"/>
</dbReference>
<evidence type="ECO:0000313" key="6">
    <source>
        <dbReference type="RefSeq" id="XP_022345961.1"/>
    </source>
</evidence>
<dbReference type="RefSeq" id="XP_022345961.1">
    <property type="nucleotide sequence ID" value="XM_022490253.1"/>
</dbReference>
<dbReference type="InterPro" id="IPR011335">
    <property type="entry name" value="Restrct_endonuc-II-like"/>
</dbReference>
<proteinExistence type="predicted"/>
<dbReference type="CDD" id="cd22343">
    <property type="entry name" value="PDDEXK_lambda_exonuclease-like"/>
    <property type="match status" value="1"/>
</dbReference>
<dbReference type="AlphaFoldDB" id="A0A8B8B9E2"/>
<dbReference type="RefSeq" id="XP_022299773.1">
    <property type="nucleotide sequence ID" value="XM_022444065.1"/>
</dbReference>
<dbReference type="OrthoDB" id="6072306at2759"/>
<dbReference type="PANTHER" id="PTHR47526:SF3">
    <property type="entry name" value="PHD-TYPE DOMAIN-CONTAINING PROTEIN"/>
    <property type="match status" value="1"/>
</dbReference>
<dbReference type="GO" id="GO:0008270">
    <property type="term" value="F:zinc ion binding"/>
    <property type="evidence" value="ECO:0007669"/>
    <property type="project" value="UniProtKB-KW"/>
</dbReference>
<evidence type="ECO:0000256" key="1">
    <source>
        <dbReference type="PROSITE-ProRule" id="PRU00325"/>
    </source>
</evidence>
<evidence type="ECO:0000313" key="4">
    <source>
        <dbReference type="RefSeq" id="XP_022291668.1"/>
    </source>
</evidence>
<dbReference type="SUPFAM" id="SSF52980">
    <property type="entry name" value="Restriction endonuclease-like"/>
    <property type="match status" value="1"/>
</dbReference>
<keyword evidence="3" id="KW-1185">Reference proteome</keyword>
<dbReference type="InterPro" id="IPR011604">
    <property type="entry name" value="PDDEXK-like_dom_sf"/>
</dbReference>
<evidence type="ECO:0000313" key="3">
    <source>
        <dbReference type="Proteomes" id="UP000694844"/>
    </source>
</evidence>
<dbReference type="Gene3D" id="3.90.320.10">
    <property type="match status" value="1"/>
</dbReference>
<reference evidence="4 5" key="1">
    <citation type="submission" date="2025-04" db="UniProtKB">
        <authorList>
            <consortium name="RefSeq"/>
        </authorList>
    </citation>
    <scope>IDENTIFICATION</scope>
    <source>
        <tissue evidence="4 5">Whole sample</tissue>
    </source>
</reference>
<sequence>MRTNASGRQTHIRIPLLRCLHWLHTMSKRESLNKLNVNSLRKLATDHGINVNKKKKEDLVQEILIRQTSAYVLTPIVQQDSAEGSFQDSLPPFTAVIYDRPDPISLPSITFSDIYNFIIERPTPYGGTAKNFKGLDKSVKHFEAGDVQDIRVSQINRSTIYVRATCQASMKKQLYQVFICLISNTDRSHIQHAFCQCPIGLAQTCSHVGALLFALSRAKPKDSTISCTSQPCSWIIPGRQMKPTGPVSTLPKKSKPQVTEMENVDPLAAYDPRHSDDRQVDISYTLQQLRDLRNLFPVTGMSHLWNVPDHVPEAIQEMEVLDEEDIMVTKMRSLIFCEGNVPQLAIDHDLVEFIEKSTRGQRVSDMWQKLHIGRLTSSIFGDVLKAGSNPKSLIKQILEGSSLQKYAALPPAVQWGQDKEAQARSEYVNLKSVINNNFKVEDTGLTLCAEHSFLGASSDGKVLDGDSIGLLEIKCPYSIQGTQVTTKEVAEIVAMSSPNFCLEESQEGPRLKKSHKFYAQVQGEMAIKGLPWCDFVVWTNAAKNNICIDRVYFDPDFVSSMMPRLIEFYMHYIAQNK</sequence>
<dbReference type="KEGG" id="cvn:111108285"/>
<dbReference type="PANTHER" id="PTHR47526">
    <property type="entry name" value="ATP-DEPENDENT DNA HELICASE"/>
    <property type="match status" value="1"/>
</dbReference>
<dbReference type="InterPro" id="IPR019080">
    <property type="entry name" value="YqaJ_viral_recombinase"/>
</dbReference>
<dbReference type="KEGG" id="cvn:111102992"/>